<keyword evidence="1" id="KW-0853">WD repeat</keyword>
<dbReference type="EMBL" id="LR593886">
    <property type="protein sequence ID" value="VTR98479.1"/>
    <property type="molecule type" value="Genomic_DNA"/>
</dbReference>
<organism evidence="3 4">
    <name type="scientific">Gemmata massiliana</name>
    <dbReference type="NCBI Taxonomy" id="1210884"/>
    <lineage>
        <taxon>Bacteria</taxon>
        <taxon>Pseudomonadati</taxon>
        <taxon>Planctomycetota</taxon>
        <taxon>Planctomycetia</taxon>
        <taxon>Gemmatales</taxon>
        <taxon>Gemmataceae</taxon>
        <taxon>Gemmata</taxon>
    </lineage>
</organism>
<dbReference type="Pfam" id="PF00656">
    <property type="entry name" value="Peptidase_C14"/>
    <property type="match status" value="1"/>
</dbReference>
<dbReference type="InterPro" id="IPR011600">
    <property type="entry name" value="Pept_C14_caspase"/>
</dbReference>
<dbReference type="PROSITE" id="PS50082">
    <property type="entry name" value="WD_REPEATS_2"/>
    <property type="match status" value="1"/>
</dbReference>
<dbReference type="RefSeq" id="WP_162671609.1">
    <property type="nucleotide sequence ID" value="NZ_LR593886.1"/>
</dbReference>
<dbReference type="Proteomes" id="UP000464178">
    <property type="component" value="Chromosome"/>
</dbReference>
<name>A0A6P2DFM3_9BACT</name>
<dbReference type="GO" id="GO:0004197">
    <property type="term" value="F:cysteine-type endopeptidase activity"/>
    <property type="evidence" value="ECO:0007669"/>
    <property type="project" value="InterPro"/>
</dbReference>
<dbReference type="Gene3D" id="3.40.50.1460">
    <property type="match status" value="1"/>
</dbReference>
<dbReference type="InterPro" id="IPR029030">
    <property type="entry name" value="Caspase-like_dom_sf"/>
</dbReference>
<protein>
    <recommendedName>
        <fullName evidence="2">Peptidase C14 caspase domain-containing protein</fullName>
    </recommendedName>
</protein>
<sequence length="530" mass="57121">MDNFFQFTVLENGKPLYQHKSLADRIYSVSLVPGRGVLVGASFDMYLLETKTGKLIRQYRGDRGLTTALAPAPDGRHFVSGSTDQVLRVWAVDREEPALSVFAVSREWIAWTPQGYYACSPYGERLIAWQVSAGIAKLPAVHPAMRFRASLYQPALIKYLIPAGDMRLGLAMVSKFERQQITATGLADVLPPGVALTAPGAATDKPITVRATAEGSAKNPIVAMRLLVEGRPYDGAAGAKRFDKQLKAEASWEVTLGPGTHTLVALAESPVSKGGSAPAVVTRAGAEPRPNLYVLAVGVSTYPGSMKLNYAASDAVLLTDTLRVRSKAVFGTIEMKVLTDELGTKKNIREGLDWLKAQMTAKDVGIVFFSGHGGRDEGTGKFYLIPVDVGPDMERTCLSGEELKSRLEDVPGRLVAILDAGHSGAVTEIRPAQTDNLVRDLMTDDYGVVVLASSLGREYALESPATKAGFYTLGLTEGMDGRADFNRDGVVYLSELEYYAALRVQQLSGGRQNPTLGRPSTIRPLAISKP</sequence>
<evidence type="ECO:0000313" key="3">
    <source>
        <dbReference type="EMBL" id="VTR98479.1"/>
    </source>
</evidence>
<evidence type="ECO:0000256" key="1">
    <source>
        <dbReference type="PROSITE-ProRule" id="PRU00221"/>
    </source>
</evidence>
<gene>
    <name evidence="3" type="ORF">SOIL9_02610</name>
</gene>
<keyword evidence="4" id="KW-1185">Reference proteome</keyword>
<dbReference type="SMART" id="SM00320">
    <property type="entry name" value="WD40"/>
    <property type="match status" value="2"/>
</dbReference>
<dbReference type="InterPro" id="IPR001680">
    <property type="entry name" value="WD40_rpt"/>
</dbReference>
<proteinExistence type="predicted"/>
<dbReference type="Gene3D" id="2.130.10.10">
    <property type="entry name" value="YVTN repeat-like/Quinoprotein amine dehydrogenase"/>
    <property type="match status" value="1"/>
</dbReference>
<dbReference type="InterPro" id="IPR015943">
    <property type="entry name" value="WD40/YVTN_repeat-like_dom_sf"/>
</dbReference>
<evidence type="ECO:0000313" key="4">
    <source>
        <dbReference type="Proteomes" id="UP000464178"/>
    </source>
</evidence>
<dbReference type="SUPFAM" id="SSF52129">
    <property type="entry name" value="Caspase-like"/>
    <property type="match status" value="1"/>
</dbReference>
<dbReference type="AlphaFoldDB" id="A0A6P2DFM3"/>
<feature type="repeat" description="WD" evidence="1">
    <location>
        <begin position="59"/>
        <end position="100"/>
    </location>
</feature>
<dbReference type="PROSITE" id="PS50294">
    <property type="entry name" value="WD_REPEATS_REGION"/>
    <property type="match status" value="1"/>
</dbReference>
<dbReference type="KEGG" id="gms:SOIL9_02610"/>
<evidence type="ECO:0000259" key="2">
    <source>
        <dbReference type="Pfam" id="PF00656"/>
    </source>
</evidence>
<dbReference type="SUPFAM" id="SSF50998">
    <property type="entry name" value="Quinoprotein alcohol dehydrogenase-like"/>
    <property type="match status" value="1"/>
</dbReference>
<reference evidence="3 4" key="1">
    <citation type="submission" date="2019-05" db="EMBL/GenBank/DDBJ databases">
        <authorList>
            <consortium name="Science for Life Laboratories"/>
        </authorList>
    </citation>
    <scope>NUCLEOTIDE SEQUENCE [LARGE SCALE GENOMIC DNA]</scope>
    <source>
        <strain evidence="3">Soil9</strain>
    </source>
</reference>
<feature type="domain" description="Peptidase C14 caspase" evidence="2">
    <location>
        <begin position="294"/>
        <end position="516"/>
    </location>
</feature>
<dbReference type="InterPro" id="IPR011047">
    <property type="entry name" value="Quinoprotein_ADH-like_sf"/>
</dbReference>
<dbReference type="GO" id="GO:0006508">
    <property type="term" value="P:proteolysis"/>
    <property type="evidence" value="ECO:0007669"/>
    <property type="project" value="InterPro"/>
</dbReference>
<accession>A0A6P2DFM3</accession>